<protein>
    <submittedName>
        <fullName evidence="1">Uncharacterized protein</fullName>
    </submittedName>
</protein>
<dbReference type="Proteomes" id="UP000265520">
    <property type="component" value="Unassembled WGS sequence"/>
</dbReference>
<feature type="non-terminal residue" evidence="1">
    <location>
        <position position="1"/>
    </location>
</feature>
<comment type="caution">
    <text evidence="1">The sequence shown here is derived from an EMBL/GenBank/DDBJ whole genome shotgun (WGS) entry which is preliminary data.</text>
</comment>
<proteinExistence type="predicted"/>
<dbReference type="EMBL" id="LXQA011035206">
    <property type="protein sequence ID" value="MCI82113.1"/>
    <property type="molecule type" value="Genomic_DNA"/>
</dbReference>
<organism evidence="1 2">
    <name type="scientific">Trifolium medium</name>
    <dbReference type="NCBI Taxonomy" id="97028"/>
    <lineage>
        <taxon>Eukaryota</taxon>
        <taxon>Viridiplantae</taxon>
        <taxon>Streptophyta</taxon>
        <taxon>Embryophyta</taxon>
        <taxon>Tracheophyta</taxon>
        <taxon>Spermatophyta</taxon>
        <taxon>Magnoliopsida</taxon>
        <taxon>eudicotyledons</taxon>
        <taxon>Gunneridae</taxon>
        <taxon>Pentapetalae</taxon>
        <taxon>rosids</taxon>
        <taxon>fabids</taxon>
        <taxon>Fabales</taxon>
        <taxon>Fabaceae</taxon>
        <taxon>Papilionoideae</taxon>
        <taxon>50 kb inversion clade</taxon>
        <taxon>NPAAA clade</taxon>
        <taxon>Hologalegina</taxon>
        <taxon>IRL clade</taxon>
        <taxon>Trifolieae</taxon>
        <taxon>Trifolium</taxon>
    </lineage>
</organism>
<name>A0A392V3T9_9FABA</name>
<evidence type="ECO:0000313" key="2">
    <source>
        <dbReference type="Proteomes" id="UP000265520"/>
    </source>
</evidence>
<reference evidence="1 2" key="1">
    <citation type="journal article" date="2018" name="Front. Plant Sci.">
        <title>Red Clover (Trifolium pratense) and Zigzag Clover (T. medium) - A Picture of Genomic Similarities and Differences.</title>
        <authorList>
            <person name="Dluhosova J."/>
            <person name="Istvanek J."/>
            <person name="Nedelnik J."/>
            <person name="Repkova J."/>
        </authorList>
    </citation>
    <scope>NUCLEOTIDE SEQUENCE [LARGE SCALE GENOMIC DNA]</scope>
    <source>
        <strain evidence="2">cv. 10/8</strain>
        <tissue evidence="1">Leaf</tissue>
    </source>
</reference>
<evidence type="ECO:0000313" key="1">
    <source>
        <dbReference type="EMBL" id="MCI82113.1"/>
    </source>
</evidence>
<dbReference type="AlphaFoldDB" id="A0A392V3T9"/>
<sequence length="34" mass="3733">SSALFHEDCILFRPVQGFKLRSASAIAAAILLMR</sequence>
<accession>A0A392V3T9</accession>
<keyword evidence="2" id="KW-1185">Reference proteome</keyword>